<dbReference type="Pfam" id="PF00355">
    <property type="entry name" value="Rieske"/>
    <property type="match status" value="1"/>
</dbReference>
<evidence type="ECO:0000313" key="8">
    <source>
        <dbReference type="EMBL" id="OGL78842.1"/>
    </source>
</evidence>
<dbReference type="AlphaFoldDB" id="A0A1F7UKN2"/>
<evidence type="ECO:0000259" key="7">
    <source>
        <dbReference type="PROSITE" id="PS51296"/>
    </source>
</evidence>
<dbReference type="PRINTS" id="PR00162">
    <property type="entry name" value="RIESKE"/>
</dbReference>
<dbReference type="SUPFAM" id="SSF50022">
    <property type="entry name" value="ISP domain"/>
    <property type="match status" value="1"/>
</dbReference>
<dbReference type="PROSITE" id="PS51296">
    <property type="entry name" value="RIESKE"/>
    <property type="match status" value="1"/>
</dbReference>
<proteinExistence type="predicted"/>
<dbReference type="GO" id="GO:0016020">
    <property type="term" value="C:membrane"/>
    <property type="evidence" value="ECO:0007669"/>
    <property type="project" value="InterPro"/>
</dbReference>
<evidence type="ECO:0000256" key="5">
    <source>
        <dbReference type="ARBA" id="ARBA00023157"/>
    </source>
</evidence>
<keyword evidence="5" id="KW-1015">Disulfide bond</keyword>
<dbReference type="Proteomes" id="UP000176603">
    <property type="component" value="Unassembled WGS sequence"/>
</dbReference>
<dbReference type="Gene3D" id="2.102.10.10">
    <property type="entry name" value="Rieske [2Fe-2S] iron-sulphur domain"/>
    <property type="match status" value="1"/>
</dbReference>
<dbReference type="PANTHER" id="PTHR10134">
    <property type="entry name" value="CYTOCHROME B-C1 COMPLEX SUBUNIT RIESKE, MITOCHONDRIAL"/>
    <property type="match status" value="1"/>
</dbReference>
<dbReference type="InterPro" id="IPR036922">
    <property type="entry name" value="Rieske_2Fe-2S_sf"/>
</dbReference>
<keyword evidence="1" id="KW-0001">2Fe-2S</keyword>
<evidence type="ECO:0000313" key="9">
    <source>
        <dbReference type="Proteomes" id="UP000176603"/>
    </source>
</evidence>
<keyword evidence="2" id="KW-0479">Metal-binding</keyword>
<dbReference type="STRING" id="1802399.A3E39_00230"/>
<evidence type="ECO:0000256" key="3">
    <source>
        <dbReference type="ARBA" id="ARBA00023004"/>
    </source>
</evidence>
<evidence type="ECO:0000256" key="1">
    <source>
        <dbReference type="ARBA" id="ARBA00022714"/>
    </source>
</evidence>
<comment type="caution">
    <text evidence="8">The sequence shown here is derived from an EMBL/GenBank/DDBJ whole genome shotgun (WGS) entry which is preliminary data.</text>
</comment>
<protein>
    <recommendedName>
        <fullName evidence="7">Rieske domain-containing protein</fullName>
    </recommendedName>
</protein>
<reference evidence="8 9" key="1">
    <citation type="journal article" date="2016" name="Nat. Commun.">
        <title>Thousands of microbial genomes shed light on interconnected biogeochemical processes in an aquifer system.</title>
        <authorList>
            <person name="Anantharaman K."/>
            <person name="Brown C.T."/>
            <person name="Hug L.A."/>
            <person name="Sharon I."/>
            <person name="Castelle C.J."/>
            <person name="Probst A.J."/>
            <person name="Thomas B.C."/>
            <person name="Singh A."/>
            <person name="Wilkins M.J."/>
            <person name="Karaoz U."/>
            <person name="Brodie E.L."/>
            <person name="Williams K.H."/>
            <person name="Hubbard S.S."/>
            <person name="Banfield J.F."/>
        </authorList>
    </citation>
    <scope>NUCLEOTIDE SEQUENCE [LARGE SCALE GENOMIC DNA]</scope>
</reference>
<accession>A0A1F7UKN2</accession>
<organism evidence="8 9">
    <name type="scientific">Candidatus Uhrbacteria bacterium RIFCSPHIGHO2_12_FULL_60_25</name>
    <dbReference type="NCBI Taxonomy" id="1802399"/>
    <lineage>
        <taxon>Bacteria</taxon>
        <taxon>Candidatus Uhriibacteriota</taxon>
    </lineage>
</organism>
<keyword evidence="4" id="KW-0411">Iron-sulfur</keyword>
<dbReference type="EMBL" id="MGEH01000023">
    <property type="protein sequence ID" value="OGL78842.1"/>
    <property type="molecule type" value="Genomic_DNA"/>
</dbReference>
<dbReference type="InterPro" id="IPR005805">
    <property type="entry name" value="Rieske_Fe-S_prot_C"/>
</dbReference>
<evidence type="ECO:0000256" key="2">
    <source>
        <dbReference type="ARBA" id="ARBA00022723"/>
    </source>
</evidence>
<evidence type="ECO:0000256" key="6">
    <source>
        <dbReference type="ARBA" id="ARBA00034078"/>
    </source>
</evidence>
<feature type="domain" description="Rieske" evidence="7">
    <location>
        <begin position="1"/>
        <end position="95"/>
    </location>
</feature>
<gene>
    <name evidence="8" type="ORF">A3E39_00230</name>
</gene>
<dbReference type="GO" id="GO:0051537">
    <property type="term" value="F:2 iron, 2 sulfur cluster binding"/>
    <property type="evidence" value="ECO:0007669"/>
    <property type="project" value="UniProtKB-KW"/>
</dbReference>
<evidence type="ECO:0000256" key="4">
    <source>
        <dbReference type="ARBA" id="ARBA00023014"/>
    </source>
</evidence>
<comment type="cofactor">
    <cofactor evidence="6">
        <name>[2Fe-2S] cluster</name>
        <dbReference type="ChEBI" id="CHEBI:190135"/>
    </cofactor>
</comment>
<dbReference type="InterPro" id="IPR017941">
    <property type="entry name" value="Rieske_2Fe-2S"/>
</dbReference>
<dbReference type="GO" id="GO:0046872">
    <property type="term" value="F:metal ion binding"/>
    <property type="evidence" value="ECO:0007669"/>
    <property type="project" value="UniProtKB-KW"/>
</dbReference>
<name>A0A1F7UKN2_9BACT</name>
<dbReference type="InterPro" id="IPR014349">
    <property type="entry name" value="Rieske_Fe-S_prot"/>
</dbReference>
<keyword evidence="3" id="KW-0408">Iron</keyword>
<sequence length="97" mass="10594">MNIKKSSVPPGEGRVFPGAGPHGVAVFHKDDGTFTALSADCPHKHCDVVWNTNDKTWDCPCHASRFKPDGRLMQGPAVDPLRKLTVQDVGEEIDVKE</sequence>